<feature type="region of interest" description="Disordered" evidence="1">
    <location>
        <begin position="219"/>
        <end position="252"/>
    </location>
</feature>
<feature type="compositionally biased region" description="Low complexity" evidence="1">
    <location>
        <begin position="120"/>
        <end position="132"/>
    </location>
</feature>
<feature type="region of interest" description="Disordered" evidence="1">
    <location>
        <begin position="1"/>
        <end position="21"/>
    </location>
</feature>
<dbReference type="Proteomes" id="UP000193396">
    <property type="component" value="Unassembled WGS sequence"/>
</dbReference>
<proteinExistence type="predicted"/>
<dbReference type="OrthoDB" id="7366234at2"/>
<dbReference type="EMBL" id="JFKB01000005">
    <property type="protein sequence ID" value="OSQ48356.1"/>
    <property type="molecule type" value="Genomic_DNA"/>
</dbReference>
<keyword evidence="2" id="KW-1133">Transmembrane helix</keyword>
<gene>
    <name evidence="3" type="ORF">TALK_08780</name>
</gene>
<keyword evidence="2" id="KW-0472">Membrane</keyword>
<dbReference type="AlphaFoldDB" id="A0A1Y2LC14"/>
<feature type="transmembrane region" description="Helical" evidence="2">
    <location>
        <begin position="267"/>
        <end position="286"/>
    </location>
</feature>
<comment type="caution">
    <text evidence="3">The sequence shown here is derived from an EMBL/GenBank/DDBJ whole genome shotgun (WGS) entry which is preliminary data.</text>
</comment>
<keyword evidence="4" id="KW-1185">Reference proteome</keyword>
<feature type="region of interest" description="Disordered" evidence="1">
    <location>
        <begin position="91"/>
        <end position="144"/>
    </location>
</feature>
<dbReference type="STRING" id="1293890.TALK_08780"/>
<accession>A0A1Y2LC14</accession>
<evidence type="ECO:0000313" key="4">
    <source>
        <dbReference type="Proteomes" id="UP000193396"/>
    </source>
</evidence>
<evidence type="ECO:0000256" key="2">
    <source>
        <dbReference type="SAM" id="Phobius"/>
    </source>
</evidence>
<organism evidence="3 4">
    <name type="scientific">Thalassospira alkalitolerans</name>
    <dbReference type="NCBI Taxonomy" id="1293890"/>
    <lineage>
        <taxon>Bacteria</taxon>
        <taxon>Pseudomonadati</taxon>
        <taxon>Pseudomonadota</taxon>
        <taxon>Alphaproteobacteria</taxon>
        <taxon>Rhodospirillales</taxon>
        <taxon>Thalassospiraceae</taxon>
        <taxon>Thalassospira</taxon>
    </lineage>
</organism>
<feature type="compositionally biased region" description="Basic residues" evidence="1">
    <location>
        <begin position="240"/>
        <end position="249"/>
    </location>
</feature>
<sequence>MSNEDKRKPQRAPGRFMTGKQIVEKYKPGGTPVAETKMKRYDRKEVIDWDMERRRAEARARLLSRGFDVPEILQPKRPALDEYGDEIVNIDQDVARDISGPSMTGPKPAAPGEGQSHEASNSGPGSRSGSRPKPNRHVVASHASLFQTKTAAGYRIGHDEYDASDGDYQDDLTVEDVYGSTATHDDRIAGRVDELKATNQNSSGNIDLPDNKSNWLSQAEGRRKSEAASLPQTALEKRTKASKQRKAAKQAKERSNALELDKLLPKLAAYMVVSIVVGYILVLTYIELAKLIGN</sequence>
<name>A0A1Y2LC14_9PROT</name>
<reference evidence="3 4" key="1">
    <citation type="submission" date="2014-03" db="EMBL/GenBank/DDBJ databases">
        <title>The draft genome sequence of Thalassospira alkalitolerans JCM 18968.</title>
        <authorList>
            <person name="Lai Q."/>
            <person name="Shao Z."/>
        </authorList>
    </citation>
    <scope>NUCLEOTIDE SEQUENCE [LARGE SCALE GENOMIC DNA]</scope>
    <source>
        <strain evidence="3 4">JCM 18968</strain>
    </source>
</reference>
<evidence type="ECO:0000256" key="1">
    <source>
        <dbReference type="SAM" id="MobiDB-lite"/>
    </source>
</evidence>
<keyword evidence="2" id="KW-0812">Transmembrane</keyword>
<dbReference type="RefSeq" id="WP_085617935.1">
    <property type="nucleotide sequence ID" value="NZ_CAXBPE010000020.1"/>
</dbReference>
<protein>
    <submittedName>
        <fullName evidence="3">Uncharacterized protein</fullName>
    </submittedName>
</protein>
<evidence type="ECO:0000313" key="3">
    <source>
        <dbReference type="EMBL" id="OSQ48356.1"/>
    </source>
</evidence>